<reference evidence="5" key="1">
    <citation type="submission" date="2018-06" db="EMBL/GenBank/DDBJ databases">
        <authorList>
            <person name="Zhirakovskaya E."/>
        </authorList>
    </citation>
    <scope>NUCLEOTIDE SEQUENCE</scope>
</reference>
<dbReference type="GO" id="GO:0004017">
    <property type="term" value="F:AMP kinase activity"/>
    <property type="evidence" value="ECO:0007669"/>
    <property type="project" value="UniProtKB-EC"/>
</dbReference>
<dbReference type="NCBIfam" id="NF001380">
    <property type="entry name" value="PRK00279.1-2"/>
    <property type="match status" value="1"/>
</dbReference>
<evidence type="ECO:0000256" key="3">
    <source>
        <dbReference type="ARBA" id="ARBA00022777"/>
    </source>
</evidence>
<evidence type="ECO:0000256" key="1">
    <source>
        <dbReference type="ARBA" id="ARBA00022679"/>
    </source>
</evidence>
<dbReference type="PROSITE" id="PS00113">
    <property type="entry name" value="ADENYLATE_KINASE"/>
    <property type="match status" value="1"/>
</dbReference>
<protein>
    <submittedName>
        <fullName evidence="5">Adenylate kinase</fullName>
        <ecNumber evidence="5">2.7.4.3</ecNumber>
    </submittedName>
</protein>
<dbReference type="FunFam" id="3.40.50.300:FF:000106">
    <property type="entry name" value="Adenylate kinase mitochondrial"/>
    <property type="match status" value="1"/>
</dbReference>
<name>A0A3B1BXR9_9ZZZZ</name>
<dbReference type="GO" id="GO:0005524">
    <property type="term" value="F:ATP binding"/>
    <property type="evidence" value="ECO:0007669"/>
    <property type="project" value="InterPro"/>
</dbReference>
<dbReference type="PRINTS" id="PR00094">
    <property type="entry name" value="ADENYLTKNASE"/>
</dbReference>
<dbReference type="InterPro" id="IPR006259">
    <property type="entry name" value="Adenyl_kin_sub"/>
</dbReference>
<dbReference type="NCBIfam" id="NF001381">
    <property type="entry name" value="PRK00279.1-3"/>
    <property type="match status" value="1"/>
</dbReference>
<keyword evidence="2" id="KW-0547">Nucleotide-binding</keyword>
<dbReference type="InterPro" id="IPR033690">
    <property type="entry name" value="Adenylat_kinase_CS"/>
</dbReference>
<evidence type="ECO:0000313" key="5">
    <source>
        <dbReference type="EMBL" id="VAX23126.1"/>
    </source>
</evidence>
<keyword evidence="1 5" id="KW-0808">Transferase</keyword>
<dbReference type="PANTHER" id="PTHR23359">
    <property type="entry name" value="NUCLEOTIDE KINASE"/>
    <property type="match status" value="1"/>
</dbReference>
<keyword evidence="3 5" id="KW-0418">Kinase</keyword>
<dbReference type="CDD" id="cd01428">
    <property type="entry name" value="ADK"/>
    <property type="match status" value="1"/>
</dbReference>
<dbReference type="SUPFAM" id="SSF52540">
    <property type="entry name" value="P-loop containing nucleoside triphosphate hydrolases"/>
    <property type="match status" value="1"/>
</dbReference>
<dbReference type="Pfam" id="PF00406">
    <property type="entry name" value="ADK"/>
    <property type="match status" value="1"/>
</dbReference>
<feature type="domain" description="Adenylate kinase active site lid" evidence="4">
    <location>
        <begin position="127"/>
        <end position="162"/>
    </location>
</feature>
<organism evidence="5">
    <name type="scientific">hydrothermal vent metagenome</name>
    <dbReference type="NCBI Taxonomy" id="652676"/>
    <lineage>
        <taxon>unclassified sequences</taxon>
        <taxon>metagenomes</taxon>
        <taxon>ecological metagenomes</taxon>
    </lineage>
</organism>
<gene>
    <name evidence="5" type="ORF">MNBD_NITROSPINAE01-352</name>
</gene>
<dbReference type="NCBIfam" id="TIGR01351">
    <property type="entry name" value="adk"/>
    <property type="match status" value="1"/>
</dbReference>
<evidence type="ECO:0000259" key="4">
    <source>
        <dbReference type="Pfam" id="PF05191"/>
    </source>
</evidence>
<dbReference type="InterPro" id="IPR000850">
    <property type="entry name" value="Adenylat/UMP-CMP_kin"/>
</dbReference>
<proteinExistence type="inferred from homology"/>
<dbReference type="InterPro" id="IPR027417">
    <property type="entry name" value="P-loop_NTPase"/>
</dbReference>
<dbReference type="NCBIfam" id="NF011100">
    <property type="entry name" value="PRK14527.1"/>
    <property type="match status" value="1"/>
</dbReference>
<dbReference type="HAMAP" id="MF_00235">
    <property type="entry name" value="Adenylate_kinase_Adk"/>
    <property type="match status" value="1"/>
</dbReference>
<accession>A0A3B1BXR9</accession>
<dbReference type="Pfam" id="PF05191">
    <property type="entry name" value="ADK_lid"/>
    <property type="match status" value="1"/>
</dbReference>
<dbReference type="EMBL" id="UOGC01000147">
    <property type="protein sequence ID" value="VAX23126.1"/>
    <property type="molecule type" value="Genomic_DNA"/>
</dbReference>
<dbReference type="EC" id="2.7.4.3" evidence="5"/>
<sequence>MRIILLGPPGAGKGTQAKLIIEKYDIPQISTGDILRKAVKENTPMGTRAKTFMSAGQLVPDEVVIGIINERLTELDCQNGFILDGFPRTVAQAEALTTSLNEMKQEIDYVLDLKVKSEHLLSRLTGRRICKNCGQMFNVELNPPEQEGVCDKCGGELYHREDDKEETILNRFDVYSQQSSALESYYESSGRYQVFDGSRPVEEVSRDIFAALDK</sequence>
<dbReference type="InterPro" id="IPR007862">
    <property type="entry name" value="Adenylate_kinase_lid-dom"/>
</dbReference>
<evidence type="ECO:0000256" key="2">
    <source>
        <dbReference type="ARBA" id="ARBA00022741"/>
    </source>
</evidence>
<dbReference type="Gene3D" id="3.40.50.300">
    <property type="entry name" value="P-loop containing nucleotide triphosphate hydrolases"/>
    <property type="match status" value="1"/>
</dbReference>
<dbReference type="AlphaFoldDB" id="A0A3B1BXR9"/>